<organism evidence="1 2">
    <name type="scientific">Violaceomyces palustris</name>
    <dbReference type="NCBI Taxonomy" id="1673888"/>
    <lineage>
        <taxon>Eukaryota</taxon>
        <taxon>Fungi</taxon>
        <taxon>Dikarya</taxon>
        <taxon>Basidiomycota</taxon>
        <taxon>Ustilaginomycotina</taxon>
        <taxon>Ustilaginomycetes</taxon>
        <taxon>Violaceomycetales</taxon>
        <taxon>Violaceomycetaceae</taxon>
        <taxon>Violaceomyces</taxon>
    </lineage>
</organism>
<protein>
    <submittedName>
        <fullName evidence="1">Uncharacterized protein</fullName>
    </submittedName>
</protein>
<keyword evidence="2" id="KW-1185">Reference proteome</keyword>
<evidence type="ECO:0000313" key="1">
    <source>
        <dbReference type="EMBL" id="PWN52177.1"/>
    </source>
</evidence>
<evidence type="ECO:0000313" key="2">
    <source>
        <dbReference type="Proteomes" id="UP000245626"/>
    </source>
</evidence>
<dbReference type="EMBL" id="KZ819792">
    <property type="protein sequence ID" value="PWN52177.1"/>
    <property type="molecule type" value="Genomic_DNA"/>
</dbReference>
<dbReference type="Proteomes" id="UP000245626">
    <property type="component" value="Unassembled WGS sequence"/>
</dbReference>
<proteinExistence type="predicted"/>
<name>A0ACD0P2E0_9BASI</name>
<sequence>MKPSTTGGNANPSGSCFPSESLSENGNKPKPTSPPISRCSSNQGRKQPKQGPPLIDPIISTLEEKKKKKKTNTMSDQVGVGNAAHSKEGENHASESLKNTKVKKLRRGFGSDRLFFGDRP</sequence>
<gene>
    <name evidence="1" type="ORF">IE53DRAFT_385406</name>
</gene>
<reference evidence="1 2" key="1">
    <citation type="journal article" date="2018" name="Mol. Biol. Evol.">
        <title>Broad Genomic Sampling Reveals a Smut Pathogenic Ancestry of the Fungal Clade Ustilaginomycotina.</title>
        <authorList>
            <person name="Kijpornyongpan T."/>
            <person name="Mondo S.J."/>
            <person name="Barry K."/>
            <person name="Sandor L."/>
            <person name="Lee J."/>
            <person name="Lipzen A."/>
            <person name="Pangilinan J."/>
            <person name="LaButti K."/>
            <person name="Hainaut M."/>
            <person name="Henrissat B."/>
            <person name="Grigoriev I.V."/>
            <person name="Spatafora J.W."/>
            <person name="Aime M.C."/>
        </authorList>
    </citation>
    <scope>NUCLEOTIDE SEQUENCE [LARGE SCALE GENOMIC DNA]</scope>
    <source>
        <strain evidence="1 2">SA 807</strain>
    </source>
</reference>
<accession>A0ACD0P2E0</accession>